<dbReference type="EMBL" id="JBBWWR010000004">
    <property type="protein sequence ID" value="KAK8968402.1"/>
    <property type="molecule type" value="Genomic_DNA"/>
</dbReference>
<dbReference type="Gene3D" id="3.90.550.20">
    <property type="match status" value="1"/>
</dbReference>
<evidence type="ECO:0000313" key="3">
    <source>
        <dbReference type="Proteomes" id="UP001412067"/>
    </source>
</evidence>
<proteinExistence type="predicted"/>
<evidence type="ECO:0000313" key="2">
    <source>
        <dbReference type="EMBL" id="KAK8968402.1"/>
    </source>
</evidence>
<dbReference type="InterPro" id="IPR044789">
    <property type="entry name" value="Put_A1-4-GlycosylTfrase_plant"/>
</dbReference>
<dbReference type="InterPro" id="IPR029044">
    <property type="entry name" value="Nucleotide-diphossugar_trans"/>
</dbReference>
<dbReference type="InterPro" id="IPR007577">
    <property type="entry name" value="GlycoTrfase_DXD_sugar-bd_CS"/>
</dbReference>
<evidence type="ECO:0000256" key="1">
    <source>
        <dbReference type="SAM" id="MobiDB-lite"/>
    </source>
</evidence>
<organism evidence="2 3">
    <name type="scientific">Platanthera guangdongensis</name>
    <dbReference type="NCBI Taxonomy" id="2320717"/>
    <lineage>
        <taxon>Eukaryota</taxon>
        <taxon>Viridiplantae</taxon>
        <taxon>Streptophyta</taxon>
        <taxon>Embryophyta</taxon>
        <taxon>Tracheophyta</taxon>
        <taxon>Spermatophyta</taxon>
        <taxon>Magnoliopsida</taxon>
        <taxon>Liliopsida</taxon>
        <taxon>Asparagales</taxon>
        <taxon>Orchidaceae</taxon>
        <taxon>Orchidoideae</taxon>
        <taxon>Orchideae</taxon>
        <taxon>Orchidinae</taxon>
        <taxon>Platanthera</taxon>
    </lineage>
</organism>
<accession>A0ABR2MW36</accession>
<sequence>MAHHGGCMESIERGWRTPLIGTCPSIDSWSYPLLPLVHVAVLEGQNAGIAAGGLAGRPLVASRAGHPAGKEPELERGAWGLSGLDGGALGCLIVRGGGGGGLLPEANRPRQSPSPNRLWFTKEEEGAFRIAVAMPNLDELLKDTPALIFASVWGEWRRTKHYPLHYSELVRLAALYKYGGVYLDSDLIVLKPLYSLKNSICIVDQRDGNSTFSGAVMAFEKHRSRRRPADSGECGSRTTTSPPRKSKAIGSPEMAEASARPQRPHQSSNCRPRLPRRRAPSAMLAPQLTATPLSPFPRWSRLR</sequence>
<gene>
    <name evidence="2" type="ORF">KSP40_PGU002163</name>
</gene>
<dbReference type="PANTHER" id="PTHR47213">
    <property type="entry name" value="OS07G0567300 PROTEIN"/>
    <property type="match status" value="1"/>
</dbReference>
<keyword evidence="3" id="KW-1185">Reference proteome</keyword>
<name>A0ABR2MW36_9ASPA</name>
<feature type="region of interest" description="Disordered" evidence="1">
    <location>
        <begin position="219"/>
        <end position="303"/>
    </location>
</feature>
<evidence type="ECO:0008006" key="4">
    <source>
        <dbReference type="Google" id="ProtNLM"/>
    </source>
</evidence>
<dbReference type="Proteomes" id="UP001412067">
    <property type="component" value="Unassembled WGS sequence"/>
</dbReference>
<reference evidence="2 3" key="1">
    <citation type="journal article" date="2022" name="Nat. Plants">
        <title>Genomes of leafy and leafless Platanthera orchids illuminate the evolution of mycoheterotrophy.</title>
        <authorList>
            <person name="Li M.H."/>
            <person name="Liu K.W."/>
            <person name="Li Z."/>
            <person name="Lu H.C."/>
            <person name="Ye Q.L."/>
            <person name="Zhang D."/>
            <person name="Wang J.Y."/>
            <person name="Li Y.F."/>
            <person name="Zhong Z.M."/>
            <person name="Liu X."/>
            <person name="Yu X."/>
            <person name="Liu D.K."/>
            <person name="Tu X.D."/>
            <person name="Liu B."/>
            <person name="Hao Y."/>
            <person name="Liao X.Y."/>
            <person name="Jiang Y.T."/>
            <person name="Sun W.H."/>
            <person name="Chen J."/>
            <person name="Chen Y.Q."/>
            <person name="Ai Y."/>
            <person name="Zhai J.W."/>
            <person name="Wu S.S."/>
            <person name="Zhou Z."/>
            <person name="Hsiao Y.Y."/>
            <person name="Wu W.L."/>
            <person name="Chen Y.Y."/>
            <person name="Lin Y.F."/>
            <person name="Hsu J.L."/>
            <person name="Li C.Y."/>
            <person name="Wang Z.W."/>
            <person name="Zhao X."/>
            <person name="Zhong W.Y."/>
            <person name="Ma X.K."/>
            <person name="Ma L."/>
            <person name="Huang J."/>
            <person name="Chen G.Z."/>
            <person name="Huang M.Z."/>
            <person name="Huang L."/>
            <person name="Peng D.H."/>
            <person name="Luo Y.B."/>
            <person name="Zou S.Q."/>
            <person name="Chen S.P."/>
            <person name="Lan S."/>
            <person name="Tsai W.C."/>
            <person name="Van de Peer Y."/>
            <person name="Liu Z.J."/>
        </authorList>
    </citation>
    <scope>NUCLEOTIDE SEQUENCE [LARGE SCALE GENOMIC DNA]</scope>
    <source>
        <strain evidence="2">Lor288</strain>
    </source>
</reference>
<dbReference type="SUPFAM" id="SSF53448">
    <property type="entry name" value="Nucleotide-diphospho-sugar transferases"/>
    <property type="match status" value="1"/>
</dbReference>
<protein>
    <recommendedName>
        <fullName evidence="4">Alpha 1,4-glycosyltransferase domain-containing protein</fullName>
    </recommendedName>
</protein>
<comment type="caution">
    <text evidence="2">The sequence shown here is derived from an EMBL/GenBank/DDBJ whole genome shotgun (WGS) entry which is preliminary data.</text>
</comment>
<dbReference type="Pfam" id="PF04488">
    <property type="entry name" value="Gly_transf_sug"/>
    <property type="match status" value="1"/>
</dbReference>
<dbReference type="PANTHER" id="PTHR47213:SF1">
    <property type="entry name" value="OS07G0567300 PROTEIN"/>
    <property type="match status" value="1"/>
</dbReference>